<keyword evidence="3" id="KW-0645">Protease</keyword>
<keyword evidence="4" id="KW-0833">Ubl conjugation pathway</keyword>
<dbReference type="InterPro" id="IPR051346">
    <property type="entry name" value="OTU_Deubiquitinase"/>
</dbReference>
<dbReference type="EMBL" id="BSDZ01000011">
    <property type="protein sequence ID" value="GLI61980.1"/>
    <property type="molecule type" value="Genomic_DNA"/>
</dbReference>
<name>A0ABQ5RWI2_9CHLO</name>
<evidence type="ECO:0000256" key="1">
    <source>
        <dbReference type="ARBA" id="ARBA00000707"/>
    </source>
</evidence>
<evidence type="ECO:0000256" key="2">
    <source>
        <dbReference type="ARBA" id="ARBA00012759"/>
    </source>
</evidence>
<evidence type="ECO:0000313" key="8">
    <source>
        <dbReference type="EMBL" id="GLI61980.1"/>
    </source>
</evidence>
<gene>
    <name evidence="8" type="ORF">VaNZ11_004546</name>
</gene>
<evidence type="ECO:0000256" key="3">
    <source>
        <dbReference type="ARBA" id="ARBA00022670"/>
    </source>
</evidence>
<evidence type="ECO:0000256" key="5">
    <source>
        <dbReference type="ARBA" id="ARBA00022801"/>
    </source>
</evidence>
<dbReference type="PANTHER" id="PTHR13367:SF33">
    <property type="entry name" value="P-LOOP CONTAINING NUCLEOSIDE TRIPHOSPHATE HYDROLASE PROTEIN"/>
    <property type="match status" value="1"/>
</dbReference>
<evidence type="ECO:0000256" key="6">
    <source>
        <dbReference type="ARBA" id="ARBA00022807"/>
    </source>
</evidence>
<dbReference type="EC" id="3.4.19.12" evidence="2"/>
<accession>A0ABQ5RWI2</accession>
<dbReference type="InterPro" id="IPR022105">
    <property type="entry name" value="DUF3645"/>
</dbReference>
<sequence length="557" mass="61964">LIYACGAYENLPNLQARTAVMQALLHTASRLATVRYRSLPLLPDGAAVLEPPTKPSPGCFCGLRLLPGEVLEAHIHSLHERLAQDLMDEPPYELRWLKDHDMRDRIRRCVTDSTASADDILGPDARGPEQHQLADDQWAVVLALRGMLASNLLQHCLRKRHRVDFGINRTVSARKRIAVPYRAAHTPSERSEFAQPDVALLLTNISYYYDGLSLDEFQAALSTLLGMGLSAQRDIYGAWLRLAGNGIPPTDLGKFDEVDKVDTSNRQQMELMYRYLSHNMAVVDFWLNYRVYPTEMRQYTQRLASSAWNLADNGRAQVVGFSGTNDNHRLLPLQVRQADIPDSALRATNGKMLSVILKHTLGFNTLLPEDCSRGGRPLWQVLLDTALKERMHALLDCGALLAGASNRQASEYLCQRLAEQGAAAPFQGVTYFDEDKRNWTVSDLCGRRLPRHLSPIAERDTFVIYDDAHCRGADLQLQLSAVGMLTLGPGSCKDKVMQAAGRLRQLGRGQKLRFAAAADVAAKIVQLQANNGVAPCSHNRATEPAAVDVLRWVMRNT</sequence>
<keyword evidence="6" id="KW-0788">Thiol protease</keyword>
<feature type="domain" description="DUF3645" evidence="7">
    <location>
        <begin position="174"/>
        <end position="203"/>
    </location>
</feature>
<organism evidence="8 9">
    <name type="scientific">Volvox africanus</name>
    <dbReference type="NCBI Taxonomy" id="51714"/>
    <lineage>
        <taxon>Eukaryota</taxon>
        <taxon>Viridiplantae</taxon>
        <taxon>Chlorophyta</taxon>
        <taxon>core chlorophytes</taxon>
        <taxon>Chlorophyceae</taxon>
        <taxon>CS clade</taxon>
        <taxon>Chlamydomonadales</taxon>
        <taxon>Volvocaceae</taxon>
        <taxon>Volvox</taxon>
    </lineage>
</organism>
<dbReference type="Pfam" id="PF12359">
    <property type="entry name" value="DUF3645"/>
    <property type="match status" value="1"/>
</dbReference>
<comment type="catalytic activity">
    <reaction evidence="1">
        <text>Thiol-dependent hydrolysis of ester, thioester, amide, peptide and isopeptide bonds formed by the C-terminal Gly of ubiquitin (a 76-residue protein attached to proteins as an intracellular targeting signal).</text>
        <dbReference type="EC" id="3.4.19.12"/>
    </reaction>
</comment>
<feature type="non-terminal residue" evidence="8">
    <location>
        <position position="1"/>
    </location>
</feature>
<evidence type="ECO:0000256" key="4">
    <source>
        <dbReference type="ARBA" id="ARBA00022786"/>
    </source>
</evidence>
<keyword evidence="5" id="KW-0378">Hydrolase</keyword>
<reference evidence="8 9" key="1">
    <citation type="journal article" date="2023" name="IScience">
        <title>Expanded male sex-determining region conserved during the evolution of homothallism in the green alga Volvox.</title>
        <authorList>
            <person name="Yamamoto K."/>
            <person name="Matsuzaki R."/>
            <person name="Mahakham W."/>
            <person name="Heman W."/>
            <person name="Sekimoto H."/>
            <person name="Kawachi M."/>
            <person name="Minakuchi Y."/>
            <person name="Toyoda A."/>
            <person name="Nozaki H."/>
        </authorList>
    </citation>
    <scope>NUCLEOTIDE SEQUENCE [LARGE SCALE GENOMIC DNA]</scope>
    <source>
        <strain evidence="8 9">NIES-4468</strain>
    </source>
</reference>
<comment type="caution">
    <text evidence="8">The sequence shown here is derived from an EMBL/GenBank/DDBJ whole genome shotgun (WGS) entry which is preliminary data.</text>
</comment>
<evidence type="ECO:0000259" key="7">
    <source>
        <dbReference type="Pfam" id="PF12359"/>
    </source>
</evidence>
<keyword evidence="9" id="KW-1185">Reference proteome</keyword>
<evidence type="ECO:0000313" key="9">
    <source>
        <dbReference type="Proteomes" id="UP001165090"/>
    </source>
</evidence>
<dbReference type="Proteomes" id="UP001165090">
    <property type="component" value="Unassembled WGS sequence"/>
</dbReference>
<protein>
    <recommendedName>
        <fullName evidence="2">ubiquitinyl hydrolase 1</fullName>
        <ecNumber evidence="2">3.4.19.12</ecNumber>
    </recommendedName>
</protein>
<dbReference type="PANTHER" id="PTHR13367">
    <property type="entry name" value="UBIQUITIN THIOESTERASE"/>
    <property type="match status" value="1"/>
</dbReference>
<feature type="non-terminal residue" evidence="8">
    <location>
        <position position="557"/>
    </location>
</feature>
<proteinExistence type="predicted"/>